<feature type="region of interest" description="Disordered" evidence="1">
    <location>
        <begin position="1"/>
        <end position="24"/>
    </location>
</feature>
<dbReference type="Proteomes" id="UP000475079">
    <property type="component" value="Unassembled WGS sequence"/>
</dbReference>
<gene>
    <name evidence="2" type="ORF">GBB84_18660</name>
</gene>
<evidence type="ECO:0000313" key="2">
    <source>
        <dbReference type="EMBL" id="MPQ52923.1"/>
    </source>
</evidence>
<organism evidence="2 3">
    <name type="scientific">Citrobacter telavivensis</name>
    <dbReference type="NCBI Taxonomy" id="2653932"/>
    <lineage>
        <taxon>Bacteria</taxon>
        <taxon>Pseudomonadati</taxon>
        <taxon>Pseudomonadota</taxon>
        <taxon>Gammaproteobacteria</taxon>
        <taxon>Enterobacterales</taxon>
        <taxon>Enterobacteriaceae</taxon>
        <taxon>Citrobacter</taxon>
    </lineage>
</organism>
<protein>
    <submittedName>
        <fullName evidence="2">Terminase</fullName>
    </submittedName>
</protein>
<dbReference type="RefSeq" id="WP_152401170.1">
    <property type="nucleotide sequence ID" value="NZ_WHIY01000013.1"/>
</dbReference>
<accession>A0A6L5EDX3</accession>
<evidence type="ECO:0000256" key="1">
    <source>
        <dbReference type="SAM" id="MobiDB-lite"/>
    </source>
</evidence>
<dbReference type="AlphaFoldDB" id="A0A6L5EDX3"/>
<dbReference type="EMBL" id="WHIY01000013">
    <property type="protein sequence ID" value="MPQ52923.1"/>
    <property type="molecule type" value="Genomic_DNA"/>
</dbReference>
<sequence length="281" mass="30783">MLTPAQKHFDRVMAERRSNRGTTTAERTAYEQILFRLRMDKADLSRIQSNAGKAKLKSERLPDYQPWIDGVLAADTGQADEVITTVMIWAADAGDIAQALRIGQYVLRHKIPMPDQYKRTTATVLVEEICDPILAAFKANPAKASVSIDNLNALNGITTHEDMPDQVRAKLFKAMGYTVRLNQDVESQQLARSHLQEAIRLNAKIGVARDIELLDRNIKKLTAASGGEGEGDAPPVQPEAQPEAAKAAPEKAPRTTAAKKPKNSQAKPAAKNRATRKAAKS</sequence>
<feature type="region of interest" description="Disordered" evidence="1">
    <location>
        <begin position="224"/>
        <end position="281"/>
    </location>
</feature>
<proteinExistence type="predicted"/>
<name>A0A6L5EDX3_9ENTR</name>
<feature type="compositionally biased region" description="Basic and acidic residues" evidence="1">
    <location>
        <begin position="7"/>
        <end position="18"/>
    </location>
</feature>
<dbReference type="Pfam" id="PF05944">
    <property type="entry name" value="Phage_term_smal"/>
    <property type="match status" value="1"/>
</dbReference>
<feature type="compositionally biased region" description="Low complexity" evidence="1">
    <location>
        <begin position="238"/>
        <end position="247"/>
    </location>
</feature>
<dbReference type="InterPro" id="IPR010270">
    <property type="entry name" value="Phage_P2_GpM"/>
</dbReference>
<dbReference type="GO" id="GO:0004519">
    <property type="term" value="F:endonuclease activity"/>
    <property type="evidence" value="ECO:0007669"/>
    <property type="project" value="InterPro"/>
</dbReference>
<comment type="caution">
    <text evidence="2">The sequence shown here is derived from an EMBL/GenBank/DDBJ whole genome shotgun (WGS) entry which is preliminary data.</text>
</comment>
<keyword evidence="3" id="KW-1185">Reference proteome</keyword>
<reference evidence="2 3" key="1">
    <citation type="submission" date="2019-10" db="EMBL/GenBank/DDBJ databases">
        <title>Characterization of a new Citrobacter species.</title>
        <authorList>
            <person name="Goncalves Ribeiro T."/>
            <person name="Izdebski R."/>
            <person name="Urbanowicz P."/>
            <person name="Carmeli Y."/>
            <person name="Gniadkowski M."/>
            <person name="Peixe L."/>
        </authorList>
    </citation>
    <scope>NUCLEOTIDE SEQUENCE [LARGE SCALE GENOMIC DNA]</scope>
    <source>
        <strain evidence="2 3">NMI7905_11</strain>
    </source>
</reference>
<dbReference type="GO" id="GO:0003677">
    <property type="term" value="F:DNA binding"/>
    <property type="evidence" value="ECO:0007669"/>
    <property type="project" value="InterPro"/>
</dbReference>
<evidence type="ECO:0000313" key="3">
    <source>
        <dbReference type="Proteomes" id="UP000475079"/>
    </source>
</evidence>